<dbReference type="Proteomes" id="UP000217785">
    <property type="component" value="Unassembled WGS sequence"/>
</dbReference>
<organism evidence="1 2">
    <name type="scientific">Effusibacillus lacus</name>
    <dbReference type="NCBI Taxonomy" id="1348429"/>
    <lineage>
        <taxon>Bacteria</taxon>
        <taxon>Bacillati</taxon>
        <taxon>Bacillota</taxon>
        <taxon>Bacilli</taxon>
        <taxon>Bacillales</taxon>
        <taxon>Alicyclobacillaceae</taxon>
        <taxon>Effusibacillus</taxon>
    </lineage>
</organism>
<dbReference type="AlphaFoldDB" id="A0A292YS38"/>
<gene>
    <name evidence="1" type="ORF">EFBL_2961</name>
</gene>
<sequence length="75" mass="8277">MWEMVSNMVPAATRMMGRRNRGMNTATAMLVGAGIGIAAWEIMRRNNAMGNLRSNMNMNNQGMGEMAEEVLNAIK</sequence>
<dbReference type="EMBL" id="BDUF01000086">
    <property type="protein sequence ID" value="GAX91295.1"/>
    <property type="molecule type" value="Genomic_DNA"/>
</dbReference>
<reference evidence="2" key="1">
    <citation type="submission" date="2017-07" db="EMBL/GenBank/DDBJ databases">
        <title>Draft genome sequence of Effusibacillus lacus strain skLN1.</title>
        <authorList>
            <person name="Watanabe M."/>
            <person name="Kojima H."/>
            <person name="Fukui M."/>
        </authorList>
    </citation>
    <scope>NUCLEOTIDE SEQUENCE [LARGE SCALE GENOMIC DNA]</scope>
    <source>
        <strain evidence="2">skLN1</strain>
    </source>
</reference>
<dbReference type="RefSeq" id="WP_096183012.1">
    <property type="nucleotide sequence ID" value="NZ_BDUF01000086.1"/>
</dbReference>
<name>A0A292YS38_9BACL</name>
<keyword evidence="2" id="KW-1185">Reference proteome</keyword>
<proteinExistence type="predicted"/>
<evidence type="ECO:0000313" key="1">
    <source>
        <dbReference type="EMBL" id="GAX91295.1"/>
    </source>
</evidence>
<accession>A0A292YS38</accession>
<comment type="caution">
    <text evidence="1">The sequence shown here is derived from an EMBL/GenBank/DDBJ whole genome shotgun (WGS) entry which is preliminary data.</text>
</comment>
<protein>
    <submittedName>
        <fullName evidence="1">Uncharacterized protein</fullName>
    </submittedName>
</protein>
<evidence type="ECO:0000313" key="2">
    <source>
        <dbReference type="Proteomes" id="UP000217785"/>
    </source>
</evidence>